<dbReference type="PANTHER" id="PTHR28266">
    <property type="entry name" value="54S RIBOSOMAL PROTEIN L20, MITOCHONDRIAL"/>
    <property type="match status" value="1"/>
</dbReference>
<evidence type="ECO:0000256" key="3">
    <source>
        <dbReference type="ARBA" id="ARBA00022741"/>
    </source>
</evidence>
<dbReference type="FunFam" id="3.10.110.10:FF:000005">
    <property type="entry name" value="NEDD8-conjugating enzyme Ubc12"/>
    <property type="match status" value="1"/>
</dbReference>
<evidence type="ECO:0000313" key="17">
    <source>
        <dbReference type="Proteomes" id="UP000308133"/>
    </source>
</evidence>
<dbReference type="InterPro" id="IPR023313">
    <property type="entry name" value="UBQ-conjugating_AS"/>
</dbReference>
<evidence type="ECO:0000256" key="10">
    <source>
        <dbReference type="ARBA" id="ARBA00044279"/>
    </source>
</evidence>
<evidence type="ECO:0000256" key="12">
    <source>
        <dbReference type="PROSITE-ProRule" id="PRU10133"/>
    </source>
</evidence>
<reference evidence="16 17" key="1">
    <citation type="submission" date="2018-02" db="EMBL/GenBank/DDBJ databases">
        <title>Draft genome sequences of Elsinoe sp., causing black scab on jojoba.</title>
        <authorList>
            <person name="Stodart B."/>
            <person name="Jeffress S."/>
            <person name="Ash G."/>
            <person name="Arun Chinnappa K."/>
        </authorList>
    </citation>
    <scope>NUCLEOTIDE SEQUENCE [LARGE SCALE GENOMIC DNA]</scope>
    <source>
        <strain evidence="16 17">Hillstone_2</strain>
    </source>
</reference>
<keyword evidence="5 13" id="KW-0067">ATP-binding</keyword>
<feature type="region of interest" description="Disordered" evidence="14">
    <location>
        <begin position="343"/>
        <end position="362"/>
    </location>
</feature>
<evidence type="ECO:0000256" key="1">
    <source>
        <dbReference type="ARBA" id="ARBA00005032"/>
    </source>
</evidence>
<evidence type="ECO:0000313" key="16">
    <source>
        <dbReference type="EMBL" id="TKX27262.1"/>
    </source>
</evidence>
<dbReference type="GO" id="GO:0005524">
    <property type="term" value="F:ATP binding"/>
    <property type="evidence" value="ECO:0007669"/>
    <property type="project" value="UniProtKB-UniRule"/>
</dbReference>
<dbReference type="GO" id="GO:0061654">
    <property type="term" value="F:NEDD8 conjugating enzyme activity"/>
    <property type="evidence" value="ECO:0007669"/>
    <property type="project" value="UniProtKB-EC"/>
</dbReference>
<dbReference type="CDD" id="cd23794">
    <property type="entry name" value="UBCc_UBE2F_UBE2M"/>
    <property type="match status" value="1"/>
</dbReference>
<dbReference type="PROSITE" id="PS50127">
    <property type="entry name" value="UBC_2"/>
    <property type="match status" value="1"/>
</dbReference>
<dbReference type="EMBL" id="PTQR01000006">
    <property type="protein sequence ID" value="TKX27262.1"/>
    <property type="molecule type" value="Genomic_DNA"/>
</dbReference>
<dbReference type="Gene3D" id="3.10.110.10">
    <property type="entry name" value="Ubiquitin Conjugating Enzyme"/>
    <property type="match status" value="1"/>
</dbReference>
<dbReference type="Pfam" id="PF12824">
    <property type="entry name" value="MRP-L20"/>
    <property type="match status" value="1"/>
</dbReference>
<dbReference type="PANTHER" id="PTHR28266:SF1">
    <property type="entry name" value="LARGE RIBOSOMAL SUBUNIT PROTEIN ML58"/>
    <property type="match status" value="1"/>
</dbReference>
<sequence>MLKIWSMKQQQQKAETAAGPKKKKVTAAQLRVQKDLSELTLGTTMKTDFPDPDNILHFNLTISPDEGIYKGGRFFFTFNMSQNYPHEPPKVKCTQKIYHPNIDTDGNVCLNILREEWKPVLNLNAAIVGLQFLFLEPNASDPLNKEAAEDLAKDREGFKRNQWRTEATSRRLRKSLRVRSDPSFTAAPEETSDHIIFNPPSSAPNVYHTPPIFLPVSDPRRKFHIIAEQTSAPAPTSSGAQTDAAEDALGPTRRLALSKLNRTSSALPPTIGKPHERKYHLKPEDVEEIRKLRATDAKKWTVKRLAQFFNCSEFFVRLCASSPEAKAEEDAKIDAIKARWGRSKREAREERERRKELWGRGD</sequence>
<keyword evidence="3 13" id="KW-0547">Nucleotide-binding</keyword>
<dbReference type="SUPFAM" id="SSF54495">
    <property type="entry name" value="UBC-like"/>
    <property type="match status" value="1"/>
</dbReference>
<dbReference type="Pfam" id="PF00179">
    <property type="entry name" value="UQ_con"/>
    <property type="match status" value="1"/>
</dbReference>
<dbReference type="InterPro" id="IPR000608">
    <property type="entry name" value="UBC"/>
</dbReference>
<feature type="domain" description="UBC core" evidence="15">
    <location>
        <begin position="27"/>
        <end position="171"/>
    </location>
</feature>
<evidence type="ECO:0000256" key="6">
    <source>
        <dbReference type="ARBA" id="ARBA00043698"/>
    </source>
</evidence>
<dbReference type="SMART" id="SM00212">
    <property type="entry name" value="UBCc"/>
    <property type="match status" value="1"/>
</dbReference>
<dbReference type="PROSITE" id="PS00183">
    <property type="entry name" value="UBC_1"/>
    <property type="match status" value="1"/>
</dbReference>
<proteinExistence type="inferred from homology"/>
<comment type="similarity">
    <text evidence="13">Belongs to the ubiquitin-conjugating enzyme family.</text>
</comment>
<evidence type="ECO:0000256" key="13">
    <source>
        <dbReference type="RuleBase" id="RU362109"/>
    </source>
</evidence>
<evidence type="ECO:0000256" key="11">
    <source>
        <dbReference type="ARBA" id="ARBA00044315"/>
    </source>
</evidence>
<evidence type="ECO:0000256" key="5">
    <source>
        <dbReference type="ARBA" id="ARBA00022840"/>
    </source>
</evidence>
<evidence type="ECO:0000256" key="8">
    <source>
        <dbReference type="ARBA" id="ARBA00044084"/>
    </source>
</evidence>
<accession>A0A4V6YAZ3</accession>
<name>A0A4V6YAZ3_9PEZI</name>
<comment type="catalytic activity">
    <reaction evidence="6">
        <text>[E1 NEDD8-activating enzyme]-S-[NEDD8 protein]-yl-L-cysteine + [E2 NEDD8-conjugating enzyme]-L-cysteine = [E1 NEDD8-activating enzyme]-L-cysteine + [E2 NEDD8-conjugating enzyme]-S-[NEDD8-protein]-yl-L-cysteine.</text>
        <dbReference type="EC" id="2.3.2.34"/>
    </reaction>
</comment>
<evidence type="ECO:0000256" key="4">
    <source>
        <dbReference type="ARBA" id="ARBA00022786"/>
    </source>
</evidence>
<evidence type="ECO:0000256" key="7">
    <source>
        <dbReference type="ARBA" id="ARBA00044047"/>
    </source>
</evidence>
<evidence type="ECO:0000259" key="15">
    <source>
        <dbReference type="PROSITE" id="PS50127"/>
    </source>
</evidence>
<dbReference type="GO" id="GO:0005762">
    <property type="term" value="C:mitochondrial large ribosomal subunit"/>
    <property type="evidence" value="ECO:0007669"/>
    <property type="project" value="TreeGrafter"/>
</dbReference>
<comment type="caution">
    <text evidence="16">The sequence shown here is derived from an EMBL/GenBank/DDBJ whole genome shotgun (WGS) entry which is preliminary data.</text>
</comment>
<keyword evidence="2" id="KW-0808">Transferase</keyword>
<comment type="pathway">
    <text evidence="1">Protein modification; protein neddylation.</text>
</comment>
<feature type="active site" description="Glycyl thioester intermediate" evidence="12">
    <location>
        <position position="109"/>
    </location>
</feature>
<dbReference type="AlphaFoldDB" id="A0A4V6YAZ3"/>
<evidence type="ECO:0000256" key="9">
    <source>
        <dbReference type="ARBA" id="ARBA00044092"/>
    </source>
</evidence>
<evidence type="ECO:0000256" key="2">
    <source>
        <dbReference type="ARBA" id="ARBA00022679"/>
    </source>
</evidence>
<gene>
    <name evidence="16" type="ORF">C1H76_0556</name>
</gene>
<protein>
    <recommendedName>
        <fullName evidence="9">NEDD8-conjugating enzyme UBC12</fullName>
        <ecNumber evidence="7">2.3.2.34</ecNumber>
    </recommendedName>
    <alternativeName>
        <fullName evidence="8">NEDD8-conjugating enzyme Ubc12</fullName>
    </alternativeName>
    <alternativeName>
        <fullName evidence="10">RUB1-conjugating enzyme</fullName>
    </alternativeName>
    <alternativeName>
        <fullName evidence="11">Ubiquitin carrier protein 12</fullName>
    </alternativeName>
</protein>
<organism evidence="16 17">
    <name type="scientific">Elsinoe australis</name>
    <dbReference type="NCBI Taxonomy" id="40998"/>
    <lineage>
        <taxon>Eukaryota</taxon>
        <taxon>Fungi</taxon>
        <taxon>Dikarya</taxon>
        <taxon>Ascomycota</taxon>
        <taxon>Pezizomycotina</taxon>
        <taxon>Dothideomycetes</taxon>
        <taxon>Dothideomycetidae</taxon>
        <taxon>Myriangiales</taxon>
        <taxon>Elsinoaceae</taxon>
        <taxon>Elsinoe</taxon>
    </lineage>
</organism>
<dbReference type="Proteomes" id="UP000308133">
    <property type="component" value="Unassembled WGS sequence"/>
</dbReference>
<evidence type="ECO:0000256" key="14">
    <source>
        <dbReference type="SAM" id="MobiDB-lite"/>
    </source>
</evidence>
<dbReference type="InterPro" id="IPR024388">
    <property type="entry name" value="Ribosomal_mL58"/>
</dbReference>
<dbReference type="GO" id="GO:0003735">
    <property type="term" value="F:structural constituent of ribosome"/>
    <property type="evidence" value="ECO:0007669"/>
    <property type="project" value="TreeGrafter"/>
</dbReference>
<dbReference type="InterPro" id="IPR016135">
    <property type="entry name" value="UBQ-conjugating_enzyme/RWD"/>
</dbReference>
<keyword evidence="4 13" id="KW-0833">Ubl conjugation pathway</keyword>
<dbReference type="EC" id="2.3.2.34" evidence="7"/>